<name>A0A645HK07_9ZZZZ</name>
<comment type="caution">
    <text evidence="1">The sequence shown here is derived from an EMBL/GenBank/DDBJ whole genome shotgun (WGS) entry which is preliminary data.</text>
</comment>
<proteinExistence type="predicted"/>
<sequence length="54" mass="5805">MRGSELLDRDHVDTLFATLEAPHGTSCLAIPHLAVQKGRGFVAPPVPVPDDREA</sequence>
<protein>
    <submittedName>
        <fullName evidence="1">Uncharacterized protein</fullName>
    </submittedName>
</protein>
<gene>
    <name evidence="1" type="ORF">SDC9_186845</name>
</gene>
<dbReference type="AlphaFoldDB" id="A0A645HK07"/>
<dbReference type="EMBL" id="VSSQ01095059">
    <property type="protein sequence ID" value="MPN39317.1"/>
    <property type="molecule type" value="Genomic_DNA"/>
</dbReference>
<reference evidence="1" key="1">
    <citation type="submission" date="2019-08" db="EMBL/GenBank/DDBJ databases">
        <authorList>
            <person name="Kucharzyk K."/>
            <person name="Murdoch R.W."/>
            <person name="Higgins S."/>
            <person name="Loffler F."/>
        </authorList>
    </citation>
    <scope>NUCLEOTIDE SEQUENCE</scope>
</reference>
<evidence type="ECO:0000313" key="1">
    <source>
        <dbReference type="EMBL" id="MPN39317.1"/>
    </source>
</evidence>
<accession>A0A645HK07</accession>
<organism evidence="1">
    <name type="scientific">bioreactor metagenome</name>
    <dbReference type="NCBI Taxonomy" id="1076179"/>
    <lineage>
        <taxon>unclassified sequences</taxon>
        <taxon>metagenomes</taxon>
        <taxon>ecological metagenomes</taxon>
    </lineage>
</organism>